<keyword evidence="6" id="KW-0812">Transmembrane</keyword>
<feature type="active site" description="Nucleophile" evidence="4">
    <location>
        <position position="202"/>
    </location>
</feature>
<evidence type="ECO:0000256" key="1">
    <source>
        <dbReference type="ARBA" id="ARBA00022801"/>
    </source>
</evidence>
<reference evidence="9" key="1">
    <citation type="submission" date="2015-04" db="EMBL/GenBank/DDBJ databases">
        <title>The genome sequence of the plant pathogenic Rhizarian Plasmodiophora brassicae reveals insights in its biotrophic life cycle and the origin of chitin synthesis.</title>
        <authorList>
            <person name="Schwelm A."/>
            <person name="Fogelqvist J."/>
            <person name="Knaust A."/>
            <person name="Julke S."/>
            <person name="Lilja T."/>
            <person name="Dhandapani V."/>
            <person name="Bonilla-Rosso G."/>
            <person name="Karlsson M."/>
            <person name="Shevchenko A."/>
            <person name="Choi S.R."/>
            <person name="Kim H.G."/>
            <person name="Park J.Y."/>
            <person name="Lim Y.P."/>
            <person name="Ludwig-Muller J."/>
            <person name="Dixelius C."/>
        </authorList>
    </citation>
    <scope>NUCLEOTIDE SEQUENCE</scope>
    <source>
        <tissue evidence="9">Potato root galls</tissue>
    </source>
</reference>
<keyword evidence="6" id="KW-0472">Membrane</keyword>
<keyword evidence="1 4" id="KW-0378">Hydrolase</keyword>
<protein>
    <recommendedName>
        <fullName evidence="10">PNPLA domain-containing protein</fullName>
    </recommendedName>
</protein>
<dbReference type="GO" id="GO:0016042">
    <property type="term" value="P:lipid catabolic process"/>
    <property type="evidence" value="ECO:0007669"/>
    <property type="project" value="UniProtKB-UniRule"/>
</dbReference>
<keyword evidence="2 4" id="KW-0442">Lipid degradation</keyword>
<organism evidence="9">
    <name type="scientific">Spongospora subterranea</name>
    <dbReference type="NCBI Taxonomy" id="70186"/>
    <lineage>
        <taxon>Eukaryota</taxon>
        <taxon>Sar</taxon>
        <taxon>Rhizaria</taxon>
        <taxon>Endomyxa</taxon>
        <taxon>Phytomyxea</taxon>
        <taxon>Plasmodiophorida</taxon>
        <taxon>Plasmodiophoridae</taxon>
        <taxon>Spongospora</taxon>
    </lineage>
</organism>
<feature type="domain" description="PNPLA" evidence="7">
    <location>
        <begin position="169"/>
        <end position="362"/>
    </location>
</feature>
<dbReference type="Pfam" id="PF01734">
    <property type="entry name" value="Patatin"/>
    <property type="match status" value="1"/>
</dbReference>
<evidence type="ECO:0000256" key="6">
    <source>
        <dbReference type="SAM" id="Phobius"/>
    </source>
</evidence>
<feature type="active site" description="Proton acceptor" evidence="4">
    <location>
        <position position="349"/>
    </location>
</feature>
<dbReference type="PROSITE" id="PS51671">
    <property type="entry name" value="ACT"/>
    <property type="match status" value="1"/>
</dbReference>
<dbReference type="GO" id="GO:0004806">
    <property type="term" value="F:triacylglycerol lipase activity"/>
    <property type="evidence" value="ECO:0007669"/>
    <property type="project" value="InterPro"/>
</dbReference>
<evidence type="ECO:0000256" key="5">
    <source>
        <dbReference type="SAM" id="MobiDB-lite"/>
    </source>
</evidence>
<name>A0A0H5R767_9EUKA</name>
<sequence length="685" mass="77259">MWRSAVNSSPLRSPEMGTNGMTADRAKVIRELHDQMYNAEDFETWHQAAILLDILECRELWKVKPDSPFYDHALVQKTVEKLEEARNSNDFPALAYHLRNSLHRNFGGLENIQLYEHTHAGTKHLLEQYVKEVVTSMEYLVNSGDIGMTIQQKLGFFKEIRRLYGRSALLLSGGAAFGIYHLGVIKALVNAGLLPRVISGSSAGSIVASIIAVKTDQELPEFFNAEAVQLDFFGEDDTIFTKMKRFFREGVVLDIDNIRTSFRGYLGDITFLEAYERTGRTLNITVTHAIRLKKGARLLNHLTAPQVVIWSAACASCAAPGLFKPVHILAKTKEGDLVPFEATAQHYLDGSYFNDLPIDELSELFCVNFTIVSQVNPYVIPFIRGLRTRPPAQPGQNRMLWMYDKLSDFVKSEVQHRCVQAAELGIAPKILEFLVPIINQGYSGDITIVPDLRNDYRNYMHIISNPSDEVIQDAVLCGMRSTWPALAMIANHYSIERTIFEAVERLRVECSRRNSQDMSLVHPEFKALAHLHMLNANIASDPRELDAKHGQLATITIAALDRPGLLADISLTLAKIGLLVKNARMMTSGSWAFHVFNVRVAKLQHEHEKSFIDAIHTVFENLLFDEQAQIQVRICPDHDDDLTIDLDLLGFRREEIPAIANIDLQAPTTMRRIRSADSIIKLDNQ</sequence>
<keyword evidence="6" id="KW-1133">Transmembrane helix</keyword>
<evidence type="ECO:0000256" key="2">
    <source>
        <dbReference type="ARBA" id="ARBA00022963"/>
    </source>
</evidence>
<evidence type="ECO:0000256" key="4">
    <source>
        <dbReference type="PROSITE-ProRule" id="PRU01161"/>
    </source>
</evidence>
<evidence type="ECO:0000259" key="8">
    <source>
        <dbReference type="PROSITE" id="PS51671"/>
    </source>
</evidence>
<dbReference type="PROSITE" id="PS51635">
    <property type="entry name" value="PNPLA"/>
    <property type="match status" value="1"/>
</dbReference>
<dbReference type="CDD" id="cd04873">
    <property type="entry name" value="ACT_UUR-ACR-like"/>
    <property type="match status" value="1"/>
</dbReference>
<dbReference type="InterPro" id="IPR002641">
    <property type="entry name" value="PNPLA_dom"/>
</dbReference>
<comment type="caution">
    <text evidence="4">Lacks conserved residue(s) required for the propagation of feature annotation.</text>
</comment>
<dbReference type="EMBL" id="HACM01009155">
    <property type="protein sequence ID" value="CRZ09597.1"/>
    <property type="molecule type" value="Transcribed_RNA"/>
</dbReference>
<proteinExistence type="predicted"/>
<dbReference type="InterPro" id="IPR021771">
    <property type="entry name" value="Triacylglycerol_lipase_N"/>
</dbReference>
<dbReference type="Pfam" id="PF11815">
    <property type="entry name" value="DUF3336"/>
    <property type="match status" value="1"/>
</dbReference>
<dbReference type="AlphaFoldDB" id="A0A0H5R767"/>
<accession>A0A0H5R767</accession>
<evidence type="ECO:0000313" key="9">
    <source>
        <dbReference type="EMBL" id="CRZ09597.1"/>
    </source>
</evidence>
<keyword evidence="3 4" id="KW-0443">Lipid metabolism</keyword>
<dbReference type="InterPro" id="IPR016035">
    <property type="entry name" value="Acyl_Trfase/lysoPLipase"/>
</dbReference>
<feature type="transmembrane region" description="Helical" evidence="6">
    <location>
        <begin position="168"/>
        <end position="189"/>
    </location>
</feature>
<dbReference type="PANTHER" id="PTHR14226:SF10">
    <property type="entry name" value="TRIACYLGLYCEROL LIPASE 4-RELATED"/>
    <property type="match status" value="1"/>
</dbReference>
<feature type="region of interest" description="Disordered" evidence="5">
    <location>
        <begin position="1"/>
        <end position="20"/>
    </location>
</feature>
<dbReference type="Gene3D" id="3.40.1090.10">
    <property type="entry name" value="Cytosolic phospholipase A2 catalytic domain"/>
    <property type="match status" value="2"/>
</dbReference>
<feature type="domain" description="ACT" evidence="8">
    <location>
        <begin position="554"/>
        <end position="637"/>
    </location>
</feature>
<evidence type="ECO:0008006" key="10">
    <source>
        <dbReference type="Google" id="ProtNLM"/>
    </source>
</evidence>
<feature type="short sequence motif" description="GXSXG" evidence="4">
    <location>
        <begin position="200"/>
        <end position="204"/>
    </location>
</feature>
<dbReference type="InterPro" id="IPR045865">
    <property type="entry name" value="ACT-like_dom_sf"/>
</dbReference>
<dbReference type="SUPFAM" id="SSF52151">
    <property type="entry name" value="FabD/lysophospholipase-like"/>
    <property type="match status" value="1"/>
</dbReference>
<dbReference type="SUPFAM" id="SSF55021">
    <property type="entry name" value="ACT-like"/>
    <property type="match status" value="1"/>
</dbReference>
<dbReference type="InterPro" id="IPR002912">
    <property type="entry name" value="ACT_dom"/>
</dbReference>
<dbReference type="InterPro" id="IPR050301">
    <property type="entry name" value="NTE"/>
</dbReference>
<dbReference type="PANTHER" id="PTHR14226">
    <property type="entry name" value="NEUROPATHY TARGET ESTERASE/SWISS CHEESE D.MELANOGASTER"/>
    <property type="match status" value="1"/>
</dbReference>
<evidence type="ECO:0000259" key="7">
    <source>
        <dbReference type="PROSITE" id="PS51635"/>
    </source>
</evidence>
<feature type="compositionally biased region" description="Polar residues" evidence="5">
    <location>
        <begin position="1"/>
        <end position="11"/>
    </location>
</feature>
<evidence type="ECO:0000256" key="3">
    <source>
        <dbReference type="ARBA" id="ARBA00023098"/>
    </source>
</evidence>